<dbReference type="Pfam" id="PF03726">
    <property type="entry name" value="PNPase"/>
    <property type="match status" value="1"/>
</dbReference>
<comment type="catalytic activity">
    <reaction evidence="8">
        <text>RNA(n+1) + phosphate = RNA(n) + a ribonucleoside 5'-diphosphate</text>
        <dbReference type="Rhea" id="RHEA:22096"/>
        <dbReference type="Rhea" id="RHEA-COMP:14527"/>
        <dbReference type="Rhea" id="RHEA-COMP:17342"/>
        <dbReference type="ChEBI" id="CHEBI:43474"/>
        <dbReference type="ChEBI" id="CHEBI:57930"/>
        <dbReference type="ChEBI" id="CHEBI:140395"/>
        <dbReference type="EC" id="2.7.7.8"/>
    </reaction>
</comment>
<evidence type="ECO:0000256" key="2">
    <source>
        <dbReference type="ARBA" id="ARBA00022490"/>
    </source>
</evidence>
<dbReference type="PROSITE" id="PS50084">
    <property type="entry name" value="KH_TYPE_1"/>
    <property type="match status" value="1"/>
</dbReference>
<feature type="compositionally biased region" description="Low complexity" evidence="9">
    <location>
        <begin position="722"/>
        <end position="742"/>
    </location>
</feature>
<dbReference type="GO" id="GO:0003723">
    <property type="term" value="F:RNA binding"/>
    <property type="evidence" value="ECO:0007669"/>
    <property type="project" value="UniProtKB-UniRule"/>
</dbReference>
<protein>
    <recommendedName>
        <fullName evidence="8">Polyribonucleotide nucleotidyltransferase</fullName>
        <ecNumber evidence="8">2.7.7.8</ecNumber>
    </recommendedName>
    <alternativeName>
        <fullName evidence="8">Polynucleotide phosphorylase</fullName>
        <shortName evidence="8">PNPase</shortName>
    </alternativeName>
</protein>
<dbReference type="Pfam" id="PF03725">
    <property type="entry name" value="RNase_PH_C"/>
    <property type="match status" value="1"/>
</dbReference>
<dbReference type="NCBIfam" id="NF008805">
    <property type="entry name" value="PRK11824.1"/>
    <property type="match status" value="1"/>
</dbReference>
<dbReference type="InterPro" id="IPR015848">
    <property type="entry name" value="PNPase_PH_RNA-bd_bac/org-type"/>
</dbReference>
<dbReference type="PANTHER" id="PTHR11252">
    <property type="entry name" value="POLYRIBONUCLEOTIDE NUCLEOTIDYLTRANSFERASE"/>
    <property type="match status" value="1"/>
</dbReference>
<evidence type="ECO:0000256" key="9">
    <source>
        <dbReference type="SAM" id="MobiDB-lite"/>
    </source>
</evidence>
<dbReference type="PIRSF" id="PIRSF005499">
    <property type="entry name" value="PNPase"/>
    <property type="match status" value="1"/>
</dbReference>
<dbReference type="InterPro" id="IPR004087">
    <property type="entry name" value="KH_dom"/>
</dbReference>
<gene>
    <name evidence="8" type="primary">pnp</name>
    <name evidence="11" type="ORF">BIY23_02035</name>
</gene>
<dbReference type="SMART" id="SM00316">
    <property type="entry name" value="S1"/>
    <property type="match status" value="1"/>
</dbReference>
<dbReference type="InterPro" id="IPR001247">
    <property type="entry name" value="ExoRNase_PH_dom1"/>
</dbReference>
<dbReference type="PROSITE" id="PS50126">
    <property type="entry name" value="S1"/>
    <property type="match status" value="1"/>
</dbReference>
<dbReference type="InterPro" id="IPR004088">
    <property type="entry name" value="KH_dom_type_1"/>
</dbReference>
<dbReference type="GO" id="GO:0006402">
    <property type="term" value="P:mRNA catabolic process"/>
    <property type="evidence" value="ECO:0007669"/>
    <property type="project" value="UniProtKB-UniRule"/>
</dbReference>
<dbReference type="CDD" id="cd11364">
    <property type="entry name" value="RNase_PH_PNPase_2"/>
    <property type="match status" value="1"/>
</dbReference>
<evidence type="ECO:0000313" key="12">
    <source>
        <dbReference type="Proteomes" id="UP000175679"/>
    </source>
</evidence>
<dbReference type="EC" id="2.7.7.8" evidence="8"/>
<dbReference type="SUPFAM" id="SSF55666">
    <property type="entry name" value="Ribonuclease PH domain 2-like"/>
    <property type="match status" value="2"/>
</dbReference>
<dbReference type="InterPro" id="IPR036345">
    <property type="entry name" value="ExoRNase_PH_dom2_sf"/>
</dbReference>
<dbReference type="InterPro" id="IPR036612">
    <property type="entry name" value="KH_dom_type_1_sf"/>
</dbReference>
<dbReference type="GO" id="GO:0000175">
    <property type="term" value="F:3'-5'-RNA exonuclease activity"/>
    <property type="evidence" value="ECO:0007669"/>
    <property type="project" value="TreeGrafter"/>
</dbReference>
<feature type="binding site" evidence="8">
    <location>
        <position position="489"/>
    </location>
    <ligand>
        <name>Mg(2+)</name>
        <dbReference type="ChEBI" id="CHEBI:18420"/>
    </ligand>
</feature>
<feature type="domain" description="S1 motif" evidence="10">
    <location>
        <begin position="619"/>
        <end position="687"/>
    </location>
</feature>
<comment type="similarity">
    <text evidence="1 8">Belongs to the polyribonucleotide nucleotidyltransferase family.</text>
</comment>
<evidence type="ECO:0000256" key="4">
    <source>
        <dbReference type="ARBA" id="ARBA00022695"/>
    </source>
</evidence>
<organism evidence="11 12">
    <name type="scientific">Wolbachia pipientis</name>
    <dbReference type="NCBI Taxonomy" id="955"/>
    <lineage>
        <taxon>Bacteria</taxon>
        <taxon>Pseudomonadati</taxon>
        <taxon>Pseudomonadota</taxon>
        <taxon>Alphaproteobacteria</taxon>
        <taxon>Rickettsiales</taxon>
        <taxon>Anaplasmataceae</taxon>
        <taxon>Wolbachieae</taxon>
        <taxon>Wolbachia</taxon>
    </lineage>
</organism>
<proteinExistence type="inferred from homology"/>
<dbReference type="InterPro" id="IPR012162">
    <property type="entry name" value="PNPase"/>
</dbReference>
<dbReference type="SUPFAM" id="SSF54211">
    <property type="entry name" value="Ribosomal protein S5 domain 2-like"/>
    <property type="match status" value="2"/>
</dbReference>
<reference evidence="11 12" key="1">
    <citation type="submission" date="2016-09" db="EMBL/GenBank/DDBJ databases">
        <title>Genomic evidence for plant-parasitic nematodes as the earliest Wolbachia hosts.</title>
        <authorList>
            <person name="Brown A.M."/>
            <person name="Wasala S.K."/>
            <person name="Howe D.K."/>
            <person name="Peetz A.B."/>
            <person name="Zasada I.A."/>
            <person name="Denver D.R."/>
        </authorList>
    </citation>
    <scope>NUCLEOTIDE SEQUENCE [LARGE SCALE GENOMIC DNA]</scope>
    <source>
        <strain evidence="12">wPpe</strain>
    </source>
</reference>
<keyword evidence="4 8" id="KW-0548">Nucleotidyltransferase</keyword>
<keyword evidence="12" id="KW-1185">Reference proteome</keyword>
<dbReference type="FunFam" id="3.30.230.70:FF:000002">
    <property type="entry name" value="Polyribonucleotide nucleotidyltransferase"/>
    <property type="match status" value="1"/>
</dbReference>
<evidence type="ECO:0000256" key="7">
    <source>
        <dbReference type="ARBA" id="ARBA00022884"/>
    </source>
</evidence>
<dbReference type="InterPro" id="IPR015847">
    <property type="entry name" value="ExoRNase_PH_dom2"/>
</dbReference>
<dbReference type="NCBIfam" id="TIGR03591">
    <property type="entry name" value="polynuc_phos"/>
    <property type="match status" value="1"/>
</dbReference>
<dbReference type="Gene3D" id="3.30.1370.10">
    <property type="entry name" value="K Homology domain, type 1"/>
    <property type="match status" value="1"/>
</dbReference>
<dbReference type="InterPro" id="IPR027408">
    <property type="entry name" value="PNPase/RNase_PH_dom_sf"/>
</dbReference>
<comment type="function">
    <text evidence="8">Involved in mRNA degradation. Catalyzes the phosphorolysis of single-stranded polyribonucleotides processively in the 3'- to 5'-direction.</text>
</comment>
<dbReference type="SUPFAM" id="SSF50249">
    <property type="entry name" value="Nucleic acid-binding proteins"/>
    <property type="match status" value="1"/>
</dbReference>
<keyword evidence="2 8" id="KW-0963">Cytoplasm</keyword>
<keyword evidence="7 8" id="KW-0694">RNA-binding</keyword>
<dbReference type="GO" id="GO:0005829">
    <property type="term" value="C:cytosol"/>
    <property type="evidence" value="ECO:0007669"/>
    <property type="project" value="TreeGrafter"/>
</dbReference>
<evidence type="ECO:0000256" key="3">
    <source>
        <dbReference type="ARBA" id="ARBA00022679"/>
    </source>
</evidence>
<feature type="region of interest" description="Disordered" evidence="9">
    <location>
        <begin position="708"/>
        <end position="742"/>
    </location>
</feature>
<evidence type="ECO:0000256" key="8">
    <source>
        <dbReference type="HAMAP-Rule" id="MF_01595"/>
    </source>
</evidence>
<dbReference type="RefSeq" id="WP_070064959.1">
    <property type="nucleotide sequence ID" value="NZ_MJMG01000005.1"/>
</dbReference>
<dbReference type="InterPro" id="IPR020568">
    <property type="entry name" value="Ribosomal_Su5_D2-typ_SF"/>
</dbReference>
<dbReference type="InterPro" id="IPR012340">
    <property type="entry name" value="NA-bd_OB-fold"/>
</dbReference>
<evidence type="ECO:0000256" key="1">
    <source>
        <dbReference type="ARBA" id="ARBA00007404"/>
    </source>
</evidence>
<dbReference type="HAMAP" id="MF_01595">
    <property type="entry name" value="PNPase"/>
    <property type="match status" value="1"/>
</dbReference>
<dbReference type="AlphaFoldDB" id="A0A1E7QJY6"/>
<accession>A0A1E7QJY6</accession>
<dbReference type="Pfam" id="PF00575">
    <property type="entry name" value="S1"/>
    <property type="match status" value="1"/>
</dbReference>
<keyword evidence="3 8" id="KW-0808">Transferase</keyword>
<dbReference type="CDD" id="cd02393">
    <property type="entry name" value="KH-I_PNPase"/>
    <property type="match status" value="1"/>
</dbReference>
<feature type="binding site" evidence="8">
    <location>
        <position position="483"/>
    </location>
    <ligand>
        <name>Mg(2+)</name>
        <dbReference type="ChEBI" id="CHEBI:18420"/>
    </ligand>
</feature>
<dbReference type="Pfam" id="PF00013">
    <property type="entry name" value="KH_1"/>
    <property type="match status" value="1"/>
</dbReference>
<evidence type="ECO:0000256" key="5">
    <source>
        <dbReference type="ARBA" id="ARBA00022723"/>
    </source>
</evidence>
<dbReference type="Pfam" id="PF01138">
    <property type="entry name" value="RNase_PH"/>
    <property type="match status" value="2"/>
</dbReference>
<dbReference type="PANTHER" id="PTHR11252:SF0">
    <property type="entry name" value="POLYRIBONUCLEOTIDE NUCLEOTIDYLTRANSFERASE 1, MITOCHONDRIAL"/>
    <property type="match status" value="1"/>
</dbReference>
<dbReference type="FunFam" id="3.30.230.70:FF:000001">
    <property type="entry name" value="Polyribonucleotide nucleotidyltransferase"/>
    <property type="match status" value="1"/>
</dbReference>
<comment type="caution">
    <text evidence="11">The sequence shown here is derived from an EMBL/GenBank/DDBJ whole genome shotgun (WGS) entry which is preliminary data.</text>
</comment>
<evidence type="ECO:0000259" key="10">
    <source>
        <dbReference type="PROSITE" id="PS50126"/>
    </source>
</evidence>
<comment type="cofactor">
    <cofactor evidence="8">
        <name>Mg(2+)</name>
        <dbReference type="ChEBI" id="CHEBI:18420"/>
    </cofactor>
</comment>
<keyword evidence="5 8" id="KW-0479">Metal-binding</keyword>
<dbReference type="SUPFAM" id="SSF54791">
    <property type="entry name" value="Eukaryotic type KH-domain (KH-domain type I)"/>
    <property type="match status" value="1"/>
</dbReference>
<dbReference type="GO" id="GO:0000287">
    <property type="term" value="F:magnesium ion binding"/>
    <property type="evidence" value="ECO:0007669"/>
    <property type="project" value="UniProtKB-UniRule"/>
</dbReference>
<dbReference type="Gene3D" id="3.30.230.70">
    <property type="entry name" value="GHMP Kinase, N-terminal domain"/>
    <property type="match status" value="2"/>
</dbReference>
<dbReference type="Proteomes" id="UP000175679">
    <property type="component" value="Unassembled WGS sequence"/>
</dbReference>
<name>A0A1E7QJY6_WOLPI</name>
<dbReference type="GO" id="GO:0004654">
    <property type="term" value="F:polyribonucleotide nucleotidyltransferase activity"/>
    <property type="evidence" value="ECO:0007669"/>
    <property type="project" value="UniProtKB-UniRule"/>
</dbReference>
<dbReference type="Gene3D" id="2.40.50.140">
    <property type="entry name" value="Nucleic acid-binding proteins"/>
    <property type="match status" value="1"/>
</dbReference>
<comment type="subcellular location">
    <subcellularLocation>
        <location evidence="8">Cytoplasm</location>
    </subcellularLocation>
</comment>
<dbReference type="FunFam" id="3.30.1370.10:FF:000001">
    <property type="entry name" value="Polyribonucleotide nucleotidyltransferase"/>
    <property type="match status" value="1"/>
</dbReference>
<evidence type="ECO:0000256" key="6">
    <source>
        <dbReference type="ARBA" id="ARBA00022842"/>
    </source>
</evidence>
<keyword evidence="6 8" id="KW-0460">Magnesium</keyword>
<dbReference type="SMART" id="SM00322">
    <property type="entry name" value="KH"/>
    <property type="match status" value="1"/>
</dbReference>
<dbReference type="EMBL" id="MJMG01000005">
    <property type="protein sequence ID" value="OEY86790.1"/>
    <property type="molecule type" value="Genomic_DNA"/>
</dbReference>
<evidence type="ECO:0000313" key="11">
    <source>
        <dbReference type="EMBL" id="OEY86790.1"/>
    </source>
</evidence>
<sequence>MFKIIEESIEWCGRTLSLETGKMARQADGSVVVSYGGTSVLVTIVTKNKEESLDFLALNVQFVAKSYSIGKIPGGFFKREGKPSERETLISRLIDRSIRPLFPYYFHNEISIICNLLTYDTVNPPETPALIGAVAALAISGLPFQSVIAGITVGCDENNNYILNPTVQEMRLSSLDLLLSGDEHSVFMVESEVKELSEEVVMNAIKFGHAHLQPVIIFIREFANKVSSSKAESFAPIDVSDITHELQKNRQLFEEAYTSTVKQERIKVLDTIRNNLISTLKEAGKDENFIIYAIKSFERSLVRKMIQDRCVRIDGRKYNEIRQIEIEVDILSKTHGSALFTRGNTQALVVTALGATQDEQIVDDIEGDRREHFMLHYNFPSFAVGEIAMARAPGRREIGHGKLAWKAIHPVLPDKSEFPYTIRVVSEIMESDGSSSMATVCGTSLALMDTGVPISAPVAGIAMGLIKDDDNYVILSDILGDEDYLGDMDFKVAGTSLGITALQMDMKISGISFEIVEKSLEQARVGRLHILEKMNAVISEHSEDIKDHAPRMLSFYIDRDKISAAIGTKGKNIRNICETSNVKIDIGDDGKVSIFAMNNDEAQAAKNMLIGSITELEPGAIVDAKVAKIDKSIVELELQNGKRAKMHISEVANQHILSIEDILKPGDVFKAVVIDFEKGGCLKLSRRRVNQETGEFFEGELYNVEKREDTRRPSSFRKAPGSRFNRNNRTKFNNNNSSSGFY</sequence>
<dbReference type="OrthoDB" id="9804305at2"/>
<dbReference type="GO" id="GO:0006396">
    <property type="term" value="P:RNA processing"/>
    <property type="evidence" value="ECO:0007669"/>
    <property type="project" value="InterPro"/>
</dbReference>
<dbReference type="InterPro" id="IPR003029">
    <property type="entry name" value="S1_domain"/>
</dbReference>